<dbReference type="EMBL" id="LVVM01002734">
    <property type="protein sequence ID" value="OJA16012.1"/>
    <property type="molecule type" value="Genomic_DNA"/>
</dbReference>
<feature type="transmembrane region" description="Helical" evidence="1">
    <location>
        <begin position="116"/>
        <end position="142"/>
    </location>
</feature>
<comment type="caution">
    <text evidence="3">The sequence shown here is derived from an EMBL/GenBank/DDBJ whole genome shotgun (WGS) entry which is preliminary data.</text>
</comment>
<protein>
    <submittedName>
        <fullName evidence="3">Uncharacterized protein</fullName>
    </submittedName>
</protein>
<dbReference type="Proteomes" id="UP000183567">
    <property type="component" value="Unassembled WGS sequence"/>
</dbReference>
<evidence type="ECO:0000313" key="3">
    <source>
        <dbReference type="EMBL" id="OJA16012.1"/>
    </source>
</evidence>
<feature type="transmembrane region" description="Helical" evidence="1">
    <location>
        <begin position="434"/>
        <end position="459"/>
    </location>
</feature>
<proteinExistence type="predicted"/>
<keyword evidence="4" id="KW-1185">Reference proteome</keyword>
<dbReference type="AlphaFoldDB" id="A0A1J8QWK0"/>
<evidence type="ECO:0000313" key="4">
    <source>
        <dbReference type="Proteomes" id="UP000183567"/>
    </source>
</evidence>
<keyword evidence="2" id="KW-0732">Signal</keyword>
<sequence length="568" mass="62157">MRLHRGSQTCFLLLVYATGQVVAVNLTQCLNTIVQNANVTHDWTGLLNSDGQPVSSASDATAMSYSLCASACGTGPETFQWSIFSQEFSAWLLPFLALISQLPFGAQYRLDNLMSAVLTVGSPVLAGYSLFITLLNSCWIYGRFEQSQVDYPNASFALSIMSSLQQVPLRLHFGLADFPSFIILPENDAWWKCFAEFVDFTHTWSIASATSIAWVVVAYFLTVTNSLSQYSNIQSNGESTGSMWLWLIPIVVGWLQLSPKCDFDRLQAAYERAERHGRAASAAAHLGHIPAIKQRALTITAAEEDVMSPDELLTPPVFNYSRSLRWASTAYTTFLMFNRATEKARSGIPVHGAEWVGSRDLDDINFRNRLGSPEETAAYCAPPEMGSHWAPGVFTRMTIASCAALALQWGTVGAALIVAWFTPTTRIGCRSISYLIYGALSTLAWMMFITSSILAHYSAAYPHRMSQSLSARMALALSHGLRRIGYAIAIVNSNVVILASVFQYSSFYDRCYCNSSVFSREGGAYAVIIQSAAQAAQAKSAWIGALALACGSAAGFLILLNLLMDRIL</sequence>
<feature type="signal peptide" evidence="2">
    <location>
        <begin position="1"/>
        <end position="23"/>
    </location>
</feature>
<keyword evidence="1" id="KW-0472">Membrane</keyword>
<feature type="transmembrane region" description="Helical" evidence="1">
    <location>
        <begin position="541"/>
        <end position="563"/>
    </location>
</feature>
<feature type="transmembrane region" description="Helical" evidence="1">
    <location>
        <begin position="88"/>
        <end position="104"/>
    </location>
</feature>
<keyword evidence="1" id="KW-1133">Transmembrane helix</keyword>
<gene>
    <name evidence="3" type="ORF">AZE42_10921</name>
</gene>
<feature type="transmembrane region" description="Helical" evidence="1">
    <location>
        <begin position="399"/>
        <end position="422"/>
    </location>
</feature>
<keyword evidence="1" id="KW-0812">Transmembrane</keyword>
<evidence type="ECO:0000256" key="2">
    <source>
        <dbReference type="SAM" id="SignalP"/>
    </source>
</evidence>
<feature type="transmembrane region" description="Helical" evidence="1">
    <location>
        <begin position="204"/>
        <end position="223"/>
    </location>
</feature>
<accession>A0A1J8QWK0</accession>
<feature type="chain" id="PRO_5012227679" evidence="2">
    <location>
        <begin position="24"/>
        <end position="568"/>
    </location>
</feature>
<name>A0A1J8QWK0_9AGAM</name>
<reference evidence="3 4" key="1">
    <citation type="submission" date="2016-03" db="EMBL/GenBank/DDBJ databases">
        <title>Comparative genomics of the ectomycorrhizal sister species Rhizopogon vinicolor and Rhizopogon vesiculosus (Basidiomycota: Boletales) reveals a divergence of the mating type B locus.</title>
        <authorList>
            <person name="Mujic A.B."/>
            <person name="Kuo A."/>
            <person name="Tritt A."/>
            <person name="Lipzen A."/>
            <person name="Chen C."/>
            <person name="Johnson J."/>
            <person name="Sharma A."/>
            <person name="Barry K."/>
            <person name="Grigoriev I.V."/>
            <person name="Spatafora J.W."/>
        </authorList>
    </citation>
    <scope>NUCLEOTIDE SEQUENCE [LARGE SCALE GENOMIC DNA]</scope>
    <source>
        <strain evidence="3 4">AM-OR11-056</strain>
    </source>
</reference>
<feature type="transmembrane region" description="Helical" evidence="1">
    <location>
        <begin position="480"/>
        <end position="502"/>
    </location>
</feature>
<organism evidence="3 4">
    <name type="scientific">Rhizopogon vesiculosus</name>
    <dbReference type="NCBI Taxonomy" id="180088"/>
    <lineage>
        <taxon>Eukaryota</taxon>
        <taxon>Fungi</taxon>
        <taxon>Dikarya</taxon>
        <taxon>Basidiomycota</taxon>
        <taxon>Agaricomycotina</taxon>
        <taxon>Agaricomycetes</taxon>
        <taxon>Agaricomycetidae</taxon>
        <taxon>Boletales</taxon>
        <taxon>Suillineae</taxon>
        <taxon>Rhizopogonaceae</taxon>
        <taxon>Rhizopogon</taxon>
    </lineage>
</organism>
<dbReference type="OrthoDB" id="5392263at2759"/>
<evidence type="ECO:0000256" key="1">
    <source>
        <dbReference type="SAM" id="Phobius"/>
    </source>
</evidence>